<evidence type="ECO:0000256" key="2">
    <source>
        <dbReference type="ARBA" id="ARBA00022898"/>
    </source>
</evidence>
<keyword evidence="7" id="KW-0032">Aminotransferase</keyword>
<dbReference type="Gene3D" id="1.10.10.10">
    <property type="entry name" value="Winged helix-like DNA-binding domain superfamily/Winged helix DNA-binding domain"/>
    <property type="match status" value="1"/>
</dbReference>
<comment type="similarity">
    <text evidence="1">In the C-terminal section; belongs to the class-I pyridoxal-phosphate-dependent aminotransferase family.</text>
</comment>
<dbReference type="InterPro" id="IPR051446">
    <property type="entry name" value="HTH_trans_reg/aminotransferase"/>
</dbReference>
<dbReference type="InterPro" id="IPR036390">
    <property type="entry name" value="WH_DNA-bd_sf"/>
</dbReference>
<dbReference type="CDD" id="cd07377">
    <property type="entry name" value="WHTH_GntR"/>
    <property type="match status" value="1"/>
</dbReference>
<dbReference type="PANTHER" id="PTHR46577">
    <property type="entry name" value="HTH-TYPE TRANSCRIPTIONAL REGULATORY PROTEIN GABR"/>
    <property type="match status" value="1"/>
</dbReference>
<name>A0ABS2HL31_9VIBR</name>
<keyword evidence="2" id="KW-0663">Pyridoxal phosphate</keyword>
<organism evidence="7 8">
    <name type="scientific">Vibrio ulleungensis</name>
    <dbReference type="NCBI Taxonomy" id="2807619"/>
    <lineage>
        <taxon>Bacteria</taxon>
        <taxon>Pseudomonadati</taxon>
        <taxon>Pseudomonadota</taxon>
        <taxon>Gammaproteobacteria</taxon>
        <taxon>Vibrionales</taxon>
        <taxon>Vibrionaceae</taxon>
        <taxon>Vibrio</taxon>
    </lineage>
</organism>
<dbReference type="SUPFAM" id="SSF46785">
    <property type="entry name" value="Winged helix' DNA-binding domain"/>
    <property type="match status" value="1"/>
</dbReference>
<evidence type="ECO:0000259" key="6">
    <source>
        <dbReference type="PROSITE" id="PS50949"/>
    </source>
</evidence>
<keyword evidence="3" id="KW-0805">Transcription regulation</keyword>
<dbReference type="Gene3D" id="3.90.1150.10">
    <property type="entry name" value="Aspartate Aminotransferase, domain 1"/>
    <property type="match status" value="1"/>
</dbReference>
<dbReference type="InterPro" id="IPR015422">
    <property type="entry name" value="PyrdxlP-dep_Trfase_small"/>
</dbReference>
<accession>A0ABS2HL31</accession>
<evidence type="ECO:0000256" key="3">
    <source>
        <dbReference type="ARBA" id="ARBA00023015"/>
    </source>
</evidence>
<dbReference type="CDD" id="cd00609">
    <property type="entry name" value="AAT_like"/>
    <property type="match status" value="1"/>
</dbReference>
<keyword evidence="7" id="KW-0808">Transferase</keyword>
<sequence>MTIPTMDVQSKIPMYKQIAQWIGTQIQSGELQYHQKLPTHRALADQLGVTIGTVTRAYAEAERQGLVEARVGAGTYVRNPNQGGWVFEEQQEHVKCHLGYNIPPFIERDQMMSQAMSQLSQSPQLLNQLMLYQSAVGNEGHKSVVCDWLATHNIHLSARQLLFCHGAQHALQLVMDGFCSAGDTLLVEEKTYPGLLNAAKQKQLSLKSVVMDEQGITPQSLETACQRFRPRFVYLTPTLQNPTTATMPLERRHAIIDICKRFDVIIIEDDINGLLEPNAPTAMVNLAPEQVIYVNAFSKTLAPGLRVGFLHAPTPLYSTLAQTLQNHSWMVSPLLIALCCQLIESGNADKVLDLVRQEMLQRYQLVTQYLSKYHIVGRGVGFHAWLPLPEHWKLSEFVQQAELQGLTVKSAELFAPPATAIEPAVRLSVSAPADKNELEQGLKALVALLDSQPDQSFVL</sequence>
<gene>
    <name evidence="7" type="ORF">JQC93_12710</name>
</gene>
<dbReference type="Pfam" id="PF00392">
    <property type="entry name" value="GntR"/>
    <property type="match status" value="1"/>
</dbReference>
<dbReference type="InterPro" id="IPR004839">
    <property type="entry name" value="Aminotransferase_I/II_large"/>
</dbReference>
<dbReference type="SUPFAM" id="SSF53383">
    <property type="entry name" value="PLP-dependent transferases"/>
    <property type="match status" value="1"/>
</dbReference>
<evidence type="ECO:0000256" key="4">
    <source>
        <dbReference type="ARBA" id="ARBA00023125"/>
    </source>
</evidence>
<evidence type="ECO:0000256" key="5">
    <source>
        <dbReference type="ARBA" id="ARBA00023163"/>
    </source>
</evidence>
<comment type="caution">
    <text evidence="7">The sequence shown here is derived from an EMBL/GenBank/DDBJ whole genome shotgun (WGS) entry which is preliminary data.</text>
</comment>
<dbReference type="SMART" id="SM00345">
    <property type="entry name" value="HTH_GNTR"/>
    <property type="match status" value="1"/>
</dbReference>
<evidence type="ECO:0000256" key="1">
    <source>
        <dbReference type="ARBA" id="ARBA00005384"/>
    </source>
</evidence>
<dbReference type="InterPro" id="IPR015421">
    <property type="entry name" value="PyrdxlP-dep_Trfase_major"/>
</dbReference>
<dbReference type="InterPro" id="IPR036388">
    <property type="entry name" value="WH-like_DNA-bd_sf"/>
</dbReference>
<proteinExistence type="inferred from homology"/>
<dbReference type="PROSITE" id="PS50949">
    <property type="entry name" value="HTH_GNTR"/>
    <property type="match status" value="1"/>
</dbReference>
<dbReference type="Pfam" id="PF00155">
    <property type="entry name" value="Aminotran_1_2"/>
    <property type="match status" value="1"/>
</dbReference>
<keyword evidence="4" id="KW-0238">DNA-binding</keyword>
<feature type="domain" description="HTH gntR-type" evidence="6">
    <location>
        <begin position="12"/>
        <end position="80"/>
    </location>
</feature>
<dbReference type="Proteomes" id="UP000809621">
    <property type="component" value="Unassembled WGS sequence"/>
</dbReference>
<reference evidence="7 8" key="1">
    <citation type="submission" date="2021-02" db="EMBL/GenBank/DDBJ databases">
        <authorList>
            <person name="Park J.-S."/>
        </authorList>
    </citation>
    <scope>NUCLEOTIDE SEQUENCE [LARGE SCALE GENOMIC DNA]</scope>
    <source>
        <strain evidence="7 8">188UL20-2</strain>
    </source>
</reference>
<dbReference type="InterPro" id="IPR015424">
    <property type="entry name" value="PyrdxlP-dep_Trfase"/>
</dbReference>
<keyword evidence="5" id="KW-0804">Transcription</keyword>
<dbReference type="EMBL" id="JAFEUM010000005">
    <property type="protein sequence ID" value="MBM7037267.1"/>
    <property type="molecule type" value="Genomic_DNA"/>
</dbReference>
<evidence type="ECO:0000313" key="8">
    <source>
        <dbReference type="Proteomes" id="UP000809621"/>
    </source>
</evidence>
<dbReference type="RefSeq" id="WP_205158835.1">
    <property type="nucleotide sequence ID" value="NZ_JAFEUM010000005.1"/>
</dbReference>
<dbReference type="GO" id="GO:0008483">
    <property type="term" value="F:transaminase activity"/>
    <property type="evidence" value="ECO:0007669"/>
    <property type="project" value="UniProtKB-KW"/>
</dbReference>
<dbReference type="InterPro" id="IPR000524">
    <property type="entry name" value="Tscrpt_reg_HTH_GntR"/>
</dbReference>
<dbReference type="PANTHER" id="PTHR46577:SF1">
    <property type="entry name" value="HTH-TYPE TRANSCRIPTIONAL REGULATORY PROTEIN GABR"/>
    <property type="match status" value="1"/>
</dbReference>
<protein>
    <submittedName>
        <fullName evidence="7">PLP-dependent aminotransferase family protein</fullName>
    </submittedName>
</protein>
<evidence type="ECO:0000313" key="7">
    <source>
        <dbReference type="EMBL" id="MBM7037267.1"/>
    </source>
</evidence>
<keyword evidence="8" id="KW-1185">Reference proteome</keyword>
<dbReference type="Gene3D" id="3.40.640.10">
    <property type="entry name" value="Type I PLP-dependent aspartate aminotransferase-like (Major domain)"/>
    <property type="match status" value="1"/>
</dbReference>